<organism evidence="1 2">
    <name type="scientific">Dufourea novaeangliae</name>
    <name type="common">Sweat bee</name>
    <dbReference type="NCBI Taxonomy" id="178035"/>
    <lineage>
        <taxon>Eukaryota</taxon>
        <taxon>Metazoa</taxon>
        <taxon>Ecdysozoa</taxon>
        <taxon>Arthropoda</taxon>
        <taxon>Hexapoda</taxon>
        <taxon>Insecta</taxon>
        <taxon>Pterygota</taxon>
        <taxon>Neoptera</taxon>
        <taxon>Endopterygota</taxon>
        <taxon>Hymenoptera</taxon>
        <taxon>Apocrita</taxon>
        <taxon>Aculeata</taxon>
        <taxon>Apoidea</taxon>
        <taxon>Anthophila</taxon>
        <taxon>Halictidae</taxon>
        <taxon>Rophitinae</taxon>
        <taxon>Dufourea</taxon>
    </lineage>
</organism>
<evidence type="ECO:0000313" key="1">
    <source>
        <dbReference type="EMBL" id="KZC14885.1"/>
    </source>
</evidence>
<dbReference type="Proteomes" id="UP000076502">
    <property type="component" value="Unassembled WGS sequence"/>
</dbReference>
<evidence type="ECO:0008006" key="3">
    <source>
        <dbReference type="Google" id="ProtNLM"/>
    </source>
</evidence>
<dbReference type="AlphaFoldDB" id="A0A154PSI8"/>
<dbReference type="InterPro" id="IPR036397">
    <property type="entry name" value="RNaseH_sf"/>
</dbReference>
<name>A0A154PSI8_DUFNO</name>
<keyword evidence="2" id="KW-1185">Reference proteome</keyword>
<dbReference type="PANTHER" id="PTHR47326:SF1">
    <property type="entry name" value="HTH PSQ-TYPE DOMAIN-CONTAINING PROTEIN"/>
    <property type="match status" value="1"/>
</dbReference>
<evidence type="ECO:0000313" key="2">
    <source>
        <dbReference type="Proteomes" id="UP000076502"/>
    </source>
</evidence>
<sequence length="143" mass="16746">LWPSFNKSFNTKHRSCSGQELDISRSSLQRILTKDLHLHAYKVQLTQELKPTDHAKPREFVEWIMEQQQVDAEFSNKIIFSDEAHFHLDDFVNRQNCRIWGSEFSGFPRVIVETQMLFRKCGSSGNNSYWCSLPRHDNPVFGA</sequence>
<dbReference type="GO" id="GO:0003676">
    <property type="term" value="F:nucleic acid binding"/>
    <property type="evidence" value="ECO:0007669"/>
    <property type="project" value="InterPro"/>
</dbReference>
<dbReference type="EMBL" id="KQ435141">
    <property type="protein sequence ID" value="KZC14885.1"/>
    <property type="molecule type" value="Genomic_DNA"/>
</dbReference>
<accession>A0A154PSI8</accession>
<dbReference type="OrthoDB" id="7615605at2759"/>
<dbReference type="PANTHER" id="PTHR47326">
    <property type="entry name" value="TRANSPOSABLE ELEMENT TC3 TRANSPOSASE-LIKE PROTEIN"/>
    <property type="match status" value="1"/>
</dbReference>
<gene>
    <name evidence="1" type="ORF">WN55_07749</name>
</gene>
<dbReference type="Gene3D" id="3.30.420.10">
    <property type="entry name" value="Ribonuclease H-like superfamily/Ribonuclease H"/>
    <property type="match status" value="1"/>
</dbReference>
<proteinExistence type="predicted"/>
<feature type="non-terminal residue" evidence="1">
    <location>
        <position position="1"/>
    </location>
</feature>
<protein>
    <recommendedName>
        <fullName evidence="3">Histone-lysine N-methyltransferase SETMAR</fullName>
    </recommendedName>
</protein>
<reference evidence="1 2" key="1">
    <citation type="submission" date="2015-07" db="EMBL/GenBank/DDBJ databases">
        <title>The genome of Dufourea novaeangliae.</title>
        <authorList>
            <person name="Pan H."/>
            <person name="Kapheim K."/>
        </authorList>
    </citation>
    <scope>NUCLEOTIDE SEQUENCE [LARGE SCALE GENOMIC DNA]</scope>
    <source>
        <strain evidence="1">0120121106</strain>
        <tissue evidence="1">Whole body</tissue>
    </source>
</reference>